<evidence type="ECO:0000256" key="11">
    <source>
        <dbReference type="ARBA" id="ARBA00031108"/>
    </source>
</evidence>
<feature type="domain" description="DRTGG" evidence="14">
    <location>
        <begin position="217"/>
        <end position="327"/>
    </location>
</feature>
<evidence type="ECO:0000256" key="5">
    <source>
        <dbReference type="ARBA" id="ARBA00011643"/>
    </source>
</evidence>
<dbReference type="InterPro" id="IPR010766">
    <property type="entry name" value="DRTGG"/>
</dbReference>
<evidence type="ECO:0000256" key="7">
    <source>
        <dbReference type="ARBA" id="ARBA00021528"/>
    </source>
</evidence>
<dbReference type="EMBL" id="JBHRXZ010000003">
    <property type="protein sequence ID" value="MFC3606636.1"/>
    <property type="molecule type" value="Genomic_DNA"/>
</dbReference>
<dbReference type="Proteomes" id="UP001595630">
    <property type="component" value="Unassembled WGS sequence"/>
</dbReference>
<dbReference type="InterPro" id="IPR004614">
    <property type="entry name" value="P_AcTrfase"/>
</dbReference>
<dbReference type="EC" id="2.3.1.8" evidence="6 12"/>
<evidence type="ECO:0000256" key="3">
    <source>
        <dbReference type="ARBA" id="ARBA00008756"/>
    </source>
</evidence>
<accession>A0ABV7T500</accession>
<evidence type="ECO:0000313" key="15">
    <source>
        <dbReference type="EMBL" id="MFC3606636.1"/>
    </source>
</evidence>
<proteinExistence type="inferred from homology"/>
<protein>
    <recommendedName>
        <fullName evidence="7 12">Phosphate acetyltransferase</fullName>
        <ecNumber evidence="6 12">2.3.1.8</ecNumber>
    </recommendedName>
    <alternativeName>
        <fullName evidence="11 12">Phosphotransacetylase</fullName>
    </alternativeName>
</protein>
<comment type="pathway">
    <text evidence="2 12">Metabolic intermediate biosynthesis; acetyl-CoA biosynthesis; acetyl-CoA from acetate: step 2/2.</text>
</comment>
<dbReference type="InterPro" id="IPR042112">
    <property type="entry name" value="P_AcTrfase_dom2"/>
</dbReference>
<dbReference type="NCBIfam" id="NF004167">
    <property type="entry name" value="PRK05632.1"/>
    <property type="match status" value="1"/>
</dbReference>
<evidence type="ECO:0000256" key="6">
    <source>
        <dbReference type="ARBA" id="ARBA00012707"/>
    </source>
</evidence>
<dbReference type="InterPro" id="IPR028979">
    <property type="entry name" value="Ser_kin/Pase_Hpr-like_N_sf"/>
</dbReference>
<keyword evidence="10 12" id="KW-0012">Acyltransferase</keyword>
<dbReference type="InterPro" id="IPR002505">
    <property type="entry name" value="PTA_PTB"/>
</dbReference>
<dbReference type="InterPro" id="IPR027417">
    <property type="entry name" value="P-loop_NTPase"/>
</dbReference>
<dbReference type="PIRSF" id="PIRSF006107">
    <property type="entry name" value="PhpActrans_proteobac"/>
    <property type="match status" value="1"/>
</dbReference>
<dbReference type="SUPFAM" id="SSF75138">
    <property type="entry name" value="HprK N-terminal domain-like"/>
    <property type="match status" value="1"/>
</dbReference>
<reference evidence="16" key="1">
    <citation type="journal article" date="2019" name="Int. J. Syst. Evol. Microbiol.">
        <title>The Global Catalogue of Microorganisms (GCM) 10K type strain sequencing project: providing services to taxonomists for standard genome sequencing and annotation.</title>
        <authorList>
            <consortium name="The Broad Institute Genomics Platform"/>
            <consortium name="The Broad Institute Genome Sequencing Center for Infectious Disease"/>
            <person name="Wu L."/>
            <person name="Ma J."/>
        </authorList>
    </citation>
    <scope>NUCLEOTIDE SEQUENCE [LARGE SCALE GENOMIC DNA]</scope>
    <source>
        <strain evidence="16">KCTC 42447</strain>
    </source>
</reference>
<dbReference type="CDD" id="cd03109">
    <property type="entry name" value="DTBS"/>
    <property type="match status" value="1"/>
</dbReference>
<dbReference type="Pfam" id="PF01515">
    <property type="entry name" value="PTA_PTB"/>
    <property type="match status" value="1"/>
</dbReference>
<comment type="similarity">
    <text evidence="3 12">In the C-terminal section; belongs to the phosphate acetyltransferase and butyryltransferase family.</text>
</comment>
<gene>
    <name evidence="15" type="primary">pta</name>
    <name evidence="15" type="ORF">ACFOMF_02400</name>
</gene>
<evidence type="ECO:0000256" key="4">
    <source>
        <dbReference type="ARBA" id="ARBA00009786"/>
    </source>
</evidence>
<dbReference type="InterPro" id="IPR050500">
    <property type="entry name" value="Phos_Acetyltrans/Butyryltrans"/>
</dbReference>
<dbReference type="Gene3D" id="3.40.50.10750">
    <property type="entry name" value="Isocitrate/Isopropylmalate dehydrogenase-like"/>
    <property type="match status" value="1"/>
</dbReference>
<comment type="domain">
    <text evidence="12">The N-terminal region seems to be important for proper quaternary structure. The C-terminal region contains the substrate-binding site.</text>
</comment>
<comment type="subunit">
    <text evidence="5">Homohexamer.</text>
</comment>
<organism evidence="15 16">
    <name type="scientific">Stutzerimonas tarimensis</name>
    <dbReference type="NCBI Taxonomy" id="1507735"/>
    <lineage>
        <taxon>Bacteria</taxon>
        <taxon>Pseudomonadati</taxon>
        <taxon>Pseudomonadota</taxon>
        <taxon>Gammaproteobacteria</taxon>
        <taxon>Pseudomonadales</taxon>
        <taxon>Pseudomonadaceae</taxon>
        <taxon>Stutzerimonas</taxon>
    </lineage>
</organism>
<evidence type="ECO:0000256" key="12">
    <source>
        <dbReference type="PIRNR" id="PIRNR006107"/>
    </source>
</evidence>
<evidence type="ECO:0000259" key="13">
    <source>
        <dbReference type="Pfam" id="PF01515"/>
    </source>
</evidence>
<evidence type="ECO:0000256" key="8">
    <source>
        <dbReference type="ARBA" id="ARBA00022490"/>
    </source>
</evidence>
<comment type="subcellular location">
    <subcellularLocation>
        <location evidence="1 12">Cytoplasm</location>
    </subcellularLocation>
</comment>
<dbReference type="NCBIfam" id="TIGR00651">
    <property type="entry name" value="pta"/>
    <property type="match status" value="1"/>
</dbReference>
<dbReference type="Pfam" id="PF13500">
    <property type="entry name" value="AAA_26"/>
    <property type="match status" value="1"/>
</dbReference>
<dbReference type="NCBIfam" id="NF007233">
    <property type="entry name" value="PRK09653.1"/>
    <property type="match status" value="1"/>
</dbReference>
<dbReference type="GO" id="GO:0008959">
    <property type="term" value="F:phosphate acetyltransferase activity"/>
    <property type="evidence" value="ECO:0007669"/>
    <property type="project" value="UniProtKB-EC"/>
</dbReference>
<comment type="caution">
    <text evidence="15">The sequence shown here is derived from an EMBL/GenBank/DDBJ whole genome shotgun (WGS) entry which is preliminary data.</text>
</comment>
<evidence type="ECO:0000256" key="1">
    <source>
        <dbReference type="ARBA" id="ARBA00004496"/>
    </source>
</evidence>
<evidence type="ECO:0000313" key="16">
    <source>
        <dbReference type="Proteomes" id="UP001595630"/>
    </source>
</evidence>
<name>A0ABV7T500_9GAMM</name>
<dbReference type="Pfam" id="PF07085">
    <property type="entry name" value="DRTGG"/>
    <property type="match status" value="1"/>
</dbReference>
<evidence type="ECO:0000256" key="9">
    <source>
        <dbReference type="ARBA" id="ARBA00022679"/>
    </source>
</evidence>
<keyword evidence="8 12" id="KW-0963">Cytoplasm</keyword>
<comment type="catalytic activity">
    <reaction evidence="12">
        <text>acetyl-CoA + phosphate = acetyl phosphate + CoA</text>
        <dbReference type="Rhea" id="RHEA:19521"/>
        <dbReference type="ChEBI" id="CHEBI:22191"/>
        <dbReference type="ChEBI" id="CHEBI:43474"/>
        <dbReference type="ChEBI" id="CHEBI:57287"/>
        <dbReference type="ChEBI" id="CHEBI:57288"/>
        <dbReference type="EC" id="2.3.1.8"/>
    </reaction>
</comment>
<keyword evidence="9 12" id="KW-0808">Transferase</keyword>
<evidence type="ECO:0000256" key="2">
    <source>
        <dbReference type="ARBA" id="ARBA00004989"/>
    </source>
</evidence>
<keyword evidence="16" id="KW-1185">Reference proteome</keyword>
<dbReference type="InterPro" id="IPR042113">
    <property type="entry name" value="P_AcTrfase_dom1"/>
</dbReference>
<evidence type="ECO:0000256" key="10">
    <source>
        <dbReference type="ARBA" id="ARBA00023315"/>
    </source>
</evidence>
<dbReference type="Gene3D" id="3.40.1390.20">
    <property type="entry name" value="HprK N-terminal domain-like"/>
    <property type="match status" value="1"/>
</dbReference>
<comment type="function">
    <text evidence="12">Involved in acetate metabolism.</text>
</comment>
<dbReference type="RefSeq" id="WP_386360846.1">
    <property type="nucleotide sequence ID" value="NZ_JBHRXZ010000003.1"/>
</dbReference>
<dbReference type="SUPFAM" id="SSF52540">
    <property type="entry name" value="P-loop containing nucleoside triphosphate hydrolases"/>
    <property type="match status" value="1"/>
</dbReference>
<dbReference type="InterPro" id="IPR016475">
    <property type="entry name" value="P-Actrans_bac"/>
</dbReference>
<dbReference type="Gene3D" id="3.40.50.10950">
    <property type="match status" value="1"/>
</dbReference>
<dbReference type="SUPFAM" id="SSF53659">
    <property type="entry name" value="Isocitrate/Isopropylmalate dehydrogenase-like"/>
    <property type="match status" value="1"/>
</dbReference>
<evidence type="ECO:0000259" key="14">
    <source>
        <dbReference type="Pfam" id="PF07085"/>
    </source>
</evidence>
<sequence length="702" mass="75384">MHSLFLTPTGHGAGLNSVSLGLIRALEGAGLKVGFFKPIAQPLPIDQGRERSCILVEKTLGQSAPEPVPLQQAERQLAAGELDLLLEDVVSRYQQVASGKDVVIVEGMVPTRDTDYTARINNHLAKSLDAEVILIAAQGNDSLKQMAERIEIQAQLFGGPRDQKVIGVILNKVRSEEGVTAFAERLKEHLPLLGSNEFQLLGAVPFEEELNALRTRDVVEALGAQVLNAGEAEQRRVNKIILCARTVPNMVHLLQPGTLVVTPADRDDIMLAAALASLNGIKLAGVLLTGDFEPDQRILELCKTAFEAGLPVANVNSGSFDTATSLANLNRETPADDIERASRVTDFIARHLHPDYLQDRCSVPRELRLSPPAFRYQLVKRAQEANKRIVLPEGDEPRTIRAAAICQERGIARCVLLAKPEAVQSVAREQGIQLPAGLEILDPDSIANRYVEPMCEMRKAKGLSPEDAREQLKDTVVLGTMMLALDEVDGLVSGAVHTTANTIRPALQLIKTAPGFNLVSSVFFMLLPDQVLVYGDCAVNPNPSAEELAEIALQSAESAVALGVSPRVAMISYSTGSSGSGAEVEKVKEATRIAQERRPDLPVDGPLQYDAASVPSVGKQKAPDSKVAGQATVFVFPDLNTGNTTYKAVQRNANCISVGPMLQGLAKPVNDLSRGALVDDIVFTIALTALQAASLDKSQTLN</sequence>
<comment type="similarity">
    <text evidence="4 12">In the N-terminal section; belongs to the CobB/CobQ family.</text>
</comment>
<feature type="domain" description="Phosphate acetyl/butaryl transferase" evidence="13">
    <location>
        <begin position="374"/>
        <end position="689"/>
    </location>
</feature>
<dbReference type="PANTHER" id="PTHR43356">
    <property type="entry name" value="PHOSPHATE ACETYLTRANSFERASE"/>
    <property type="match status" value="1"/>
</dbReference>
<dbReference type="Gene3D" id="3.40.50.300">
    <property type="entry name" value="P-loop containing nucleotide triphosphate hydrolases"/>
    <property type="match status" value="1"/>
</dbReference>
<dbReference type="PANTHER" id="PTHR43356:SF3">
    <property type="entry name" value="PHOSPHATE ACETYLTRANSFERASE"/>
    <property type="match status" value="1"/>
</dbReference>